<dbReference type="RefSeq" id="WP_323306355.1">
    <property type="nucleotide sequence ID" value="NZ_JAYGHX010000010.1"/>
</dbReference>
<dbReference type="SUPFAM" id="SSF69593">
    <property type="entry name" value="Glycerol-3-phosphate (1)-acyltransferase"/>
    <property type="match status" value="1"/>
</dbReference>
<dbReference type="InterPro" id="IPR002123">
    <property type="entry name" value="Plipid/glycerol_acylTrfase"/>
</dbReference>
<dbReference type="CDD" id="cd07987">
    <property type="entry name" value="LPLAT_MGAT-like"/>
    <property type="match status" value="1"/>
</dbReference>
<dbReference type="Pfam" id="PF01553">
    <property type="entry name" value="Acyltransferase"/>
    <property type="match status" value="1"/>
</dbReference>
<evidence type="ECO:0000313" key="3">
    <source>
        <dbReference type="Proteomes" id="UP001304461"/>
    </source>
</evidence>
<evidence type="ECO:0000313" key="2">
    <source>
        <dbReference type="EMBL" id="MEA5392405.1"/>
    </source>
</evidence>
<gene>
    <name evidence="2" type="ORF">VB738_14170</name>
</gene>
<organism evidence="2 3">
    <name type="scientific">Cyanobium gracile UHCC 0139</name>
    <dbReference type="NCBI Taxonomy" id="3110308"/>
    <lineage>
        <taxon>Bacteria</taxon>
        <taxon>Bacillati</taxon>
        <taxon>Cyanobacteriota</taxon>
        <taxon>Cyanophyceae</taxon>
        <taxon>Synechococcales</taxon>
        <taxon>Prochlorococcaceae</taxon>
        <taxon>Cyanobium</taxon>
    </lineage>
</organism>
<feature type="domain" description="Phospholipid/glycerol acyltransferase" evidence="1">
    <location>
        <begin position="39"/>
        <end position="169"/>
    </location>
</feature>
<protein>
    <submittedName>
        <fullName evidence="2">Lysophospholipid acyltransferase family protein</fullName>
    </submittedName>
</protein>
<comment type="caution">
    <text evidence="2">The sequence shown here is derived from an EMBL/GenBank/DDBJ whole genome shotgun (WGS) entry which is preliminary data.</text>
</comment>
<reference evidence="2 3" key="1">
    <citation type="submission" date="2023-12" db="EMBL/GenBank/DDBJ databases">
        <title>Baltic Sea Cyanobacteria.</title>
        <authorList>
            <person name="Delbaje E."/>
            <person name="Fewer D.P."/>
            <person name="Shishido T.K."/>
        </authorList>
    </citation>
    <scope>NUCLEOTIDE SEQUENCE [LARGE SCALE GENOMIC DNA]</scope>
    <source>
        <strain evidence="2 3">UHCC 0139</strain>
    </source>
</reference>
<proteinExistence type="predicted"/>
<evidence type="ECO:0000259" key="1">
    <source>
        <dbReference type="Pfam" id="PF01553"/>
    </source>
</evidence>
<keyword evidence="3" id="KW-1185">Reference proteome</keyword>
<dbReference type="InterPro" id="IPR016676">
    <property type="entry name" value="P_lipid/glycerol_AcTrfase_prd"/>
</dbReference>
<keyword evidence="2" id="KW-0012">Acyltransferase</keyword>
<accession>A0ABU5RXN4</accession>
<dbReference type="EMBL" id="JAYGHX010000010">
    <property type="protein sequence ID" value="MEA5392405.1"/>
    <property type="molecule type" value="Genomic_DNA"/>
</dbReference>
<dbReference type="PIRSF" id="PIRSF016753">
    <property type="entry name" value="P_lipid/glycerol_ac_tran_prd"/>
    <property type="match status" value="1"/>
</dbReference>
<dbReference type="PANTHER" id="PTHR22753">
    <property type="entry name" value="TRANSMEMBRANE PROTEIN 68"/>
    <property type="match status" value="1"/>
</dbReference>
<dbReference type="PANTHER" id="PTHR22753:SF14">
    <property type="entry name" value="MONOACYLGLYCEROL_DIACYLGLYCEROL O-ACYLTRANSFERASE"/>
    <property type="match status" value="1"/>
</dbReference>
<name>A0ABU5RXN4_9CYAN</name>
<keyword evidence="2" id="KW-0808">Transferase</keyword>
<dbReference type="Proteomes" id="UP001304461">
    <property type="component" value="Unassembled WGS sequence"/>
</dbReference>
<sequence length="277" mass="31568">MSVCRQAALHRWQRRDPVLIRRLMPFWGWLYEHYFRVISDGWEHIPAADPVLFVGSHNGGLAAPDMHMVMYDWFRRFGLERPVLGLAHPKVWLGYPPLADLAARTGAIPYHPRLALAALEQGNSLLVYPGGGQDTFRPHRDRGRIHFAGRTGFLRLAIWHDLPIVPVISWGAHDTLVVLEDLYPQFRALHERGMPWLFGIDPEVMPLYLGLPWGLALGPLLNLPLPVRIHTRVCPPIRLERSGHAASRDRAYVQACYQRVTATMQDALDRLAAEAQR</sequence>
<dbReference type="GO" id="GO:0016746">
    <property type="term" value="F:acyltransferase activity"/>
    <property type="evidence" value="ECO:0007669"/>
    <property type="project" value="UniProtKB-KW"/>
</dbReference>